<dbReference type="InterPro" id="IPR052433">
    <property type="entry name" value="X-Pro_dipept-like"/>
</dbReference>
<dbReference type="GO" id="GO:0030145">
    <property type="term" value="F:manganese ion binding"/>
    <property type="evidence" value="ECO:0007669"/>
    <property type="project" value="InterPro"/>
</dbReference>
<organism evidence="15">
    <name type="scientific">Candidatus Kentrum sp. LPFa</name>
    <dbReference type="NCBI Taxonomy" id="2126335"/>
    <lineage>
        <taxon>Bacteria</taxon>
        <taxon>Pseudomonadati</taxon>
        <taxon>Pseudomonadota</taxon>
        <taxon>Gammaproteobacteria</taxon>
        <taxon>Candidatus Kentrum</taxon>
    </lineage>
</organism>
<dbReference type="EC" id="3.4.11.9" evidence="4"/>
<dbReference type="Gene3D" id="3.90.230.10">
    <property type="entry name" value="Creatinase/methionine aminopeptidase superfamily"/>
    <property type="match status" value="1"/>
</dbReference>
<dbReference type="GO" id="GO:0005829">
    <property type="term" value="C:cytosol"/>
    <property type="evidence" value="ECO:0007669"/>
    <property type="project" value="TreeGrafter"/>
</dbReference>
<evidence type="ECO:0000256" key="4">
    <source>
        <dbReference type="ARBA" id="ARBA00012574"/>
    </source>
</evidence>
<proteinExistence type="inferred from homology"/>
<dbReference type="InterPro" id="IPR000994">
    <property type="entry name" value="Pept_M24"/>
</dbReference>
<dbReference type="CDD" id="cd01087">
    <property type="entry name" value="Prolidase"/>
    <property type="match status" value="1"/>
</dbReference>
<dbReference type="PROSITE" id="PS00491">
    <property type="entry name" value="PROLINE_PEPTIDASE"/>
    <property type="match status" value="1"/>
</dbReference>
<evidence type="ECO:0000313" key="15">
    <source>
        <dbReference type="EMBL" id="VFK20097.1"/>
    </source>
</evidence>
<dbReference type="InterPro" id="IPR029149">
    <property type="entry name" value="Creatin/AminoP/Spt16_N"/>
</dbReference>
<dbReference type="PANTHER" id="PTHR43226:SF4">
    <property type="entry name" value="XAA-PRO AMINOPEPTIDASE 3"/>
    <property type="match status" value="1"/>
</dbReference>
<evidence type="ECO:0000256" key="10">
    <source>
        <dbReference type="ARBA" id="ARBA00069363"/>
    </source>
</evidence>
<dbReference type="InterPro" id="IPR001131">
    <property type="entry name" value="Peptidase_M24B_aminopep-P_CS"/>
</dbReference>
<keyword evidence="6 13" id="KW-0479">Metal-binding</keyword>
<comment type="similarity">
    <text evidence="3 13">Belongs to the peptidase M24B family.</text>
</comment>
<sequence>MPWILGNIPWTIGHAPWIIGNIPWHSADIMSSEASLEVFLPCNLDSQFTESTLHMDLHYKQELRERRQRLMERMGKDSVAILSSGPVHVRNRDVEYPFRTDSDFYYLTGFPEPEALAVLVPGSSQGEFLLFCRERNRKKEKWLGERAGIEGACNIYDANDAFPIGDMDGILPDLLADRKRVVHAMGRYPPFDRKITEWIDALKAKSRTSSAPTEFVTFDYLLHEMRLRKSQYEIDLIRKASEISARAHRRAMEMCRPGIMEYQIEAELRHEFIRSGSRSSAYPSIVASGRNTSVLHYTANNNVLEDGDLLLIDAGAEHQYYASDITRTFPINGRFEPAQRDIYQLVLEARKAAIAQIRPGNHFDESHRAAARVITEGLVTLGILKGRVDKLIKKEKYKKFFMHRTSHWLGLDVHDVGDYKVDKEWRTLEPGMVLTVEPGIYIRSGSKKVPKKWWDIGIRIEDDILVTENGSEILTDNAPRDIDEIERIVGSSA</sequence>
<evidence type="ECO:0000256" key="11">
    <source>
        <dbReference type="ARBA" id="ARBA00075356"/>
    </source>
</evidence>
<comment type="cofactor">
    <cofactor evidence="2">
        <name>Mn(2+)</name>
        <dbReference type="ChEBI" id="CHEBI:29035"/>
    </cofactor>
</comment>
<evidence type="ECO:0000256" key="1">
    <source>
        <dbReference type="ARBA" id="ARBA00001424"/>
    </source>
</evidence>
<dbReference type="GO" id="GO:0070006">
    <property type="term" value="F:metalloaminopeptidase activity"/>
    <property type="evidence" value="ECO:0007669"/>
    <property type="project" value="InterPro"/>
</dbReference>
<name>A0A450WSU4_9GAMM</name>
<dbReference type="GO" id="GO:0006508">
    <property type="term" value="P:proteolysis"/>
    <property type="evidence" value="ECO:0007669"/>
    <property type="project" value="UniProtKB-KW"/>
</dbReference>
<keyword evidence="5" id="KW-0645">Protease</keyword>
<keyword evidence="7" id="KW-0378">Hydrolase</keyword>
<evidence type="ECO:0000256" key="12">
    <source>
        <dbReference type="ARBA" id="ARBA00081411"/>
    </source>
</evidence>
<dbReference type="EMBL" id="CAADFK010000198">
    <property type="protein sequence ID" value="VFK20097.1"/>
    <property type="molecule type" value="Genomic_DNA"/>
</dbReference>
<dbReference type="NCBIfam" id="NF008131">
    <property type="entry name" value="PRK10879.1"/>
    <property type="match status" value="1"/>
</dbReference>
<keyword evidence="8" id="KW-0482">Metalloprotease</keyword>
<accession>A0A450WSU4</accession>
<dbReference type="SMART" id="SM01011">
    <property type="entry name" value="AMP_N"/>
    <property type="match status" value="1"/>
</dbReference>
<gene>
    <name evidence="15" type="ORF">BECKLPF1236B_GA0070989_11986</name>
</gene>
<feature type="domain" description="Aminopeptidase P N-terminal" evidence="14">
    <location>
        <begin position="59"/>
        <end position="192"/>
    </location>
</feature>
<dbReference type="FunFam" id="3.90.230.10:FF:000002">
    <property type="entry name" value="Xaa-Pro aminopeptidase 3"/>
    <property type="match status" value="1"/>
</dbReference>
<keyword evidence="15" id="KW-0031">Aminopeptidase</keyword>
<keyword evidence="9" id="KW-0464">Manganese</keyword>
<evidence type="ECO:0000256" key="6">
    <source>
        <dbReference type="ARBA" id="ARBA00022723"/>
    </source>
</evidence>
<dbReference type="SUPFAM" id="SSF53092">
    <property type="entry name" value="Creatinase/prolidase N-terminal domain"/>
    <property type="match status" value="1"/>
</dbReference>
<comment type="catalytic activity">
    <reaction evidence="1">
        <text>Release of any N-terminal amino acid, including proline, that is linked to proline, even from a dipeptide or tripeptide.</text>
        <dbReference type="EC" id="3.4.11.9"/>
    </reaction>
</comment>
<dbReference type="Pfam" id="PF00557">
    <property type="entry name" value="Peptidase_M24"/>
    <property type="match status" value="1"/>
</dbReference>
<evidence type="ECO:0000259" key="14">
    <source>
        <dbReference type="SMART" id="SM01011"/>
    </source>
</evidence>
<protein>
    <recommendedName>
        <fullName evidence="10">Xaa-Pro aminopeptidase</fullName>
        <ecNumber evidence="4">3.4.11.9</ecNumber>
    </recommendedName>
    <alternativeName>
        <fullName evidence="11">Aminopeptidase P II</fullName>
    </alternativeName>
    <alternativeName>
        <fullName evidence="12">X-Pro aminopeptidase</fullName>
    </alternativeName>
</protein>
<dbReference type="Gene3D" id="3.40.350.10">
    <property type="entry name" value="Creatinase/prolidase N-terminal domain"/>
    <property type="match status" value="1"/>
</dbReference>
<evidence type="ECO:0000256" key="8">
    <source>
        <dbReference type="ARBA" id="ARBA00023049"/>
    </source>
</evidence>
<dbReference type="InterPro" id="IPR007865">
    <property type="entry name" value="Aminopep_P_N"/>
</dbReference>
<dbReference type="AlphaFoldDB" id="A0A450WSU4"/>
<evidence type="ECO:0000256" key="2">
    <source>
        <dbReference type="ARBA" id="ARBA00001936"/>
    </source>
</evidence>
<reference evidence="15" key="1">
    <citation type="submission" date="2019-02" db="EMBL/GenBank/DDBJ databases">
        <authorList>
            <person name="Gruber-Vodicka R. H."/>
            <person name="Seah K. B. B."/>
        </authorList>
    </citation>
    <scope>NUCLEOTIDE SEQUENCE</scope>
    <source>
        <strain evidence="15">BECK_S313</strain>
    </source>
</reference>
<evidence type="ECO:0000256" key="9">
    <source>
        <dbReference type="ARBA" id="ARBA00023211"/>
    </source>
</evidence>
<evidence type="ECO:0000256" key="5">
    <source>
        <dbReference type="ARBA" id="ARBA00022670"/>
    </source>
</evidence>
<dbReference type="InterPro" id="IPR036005">
    <property type="entry name" value="Creatinase/aminopeptidase-like"/>
</dbReference>
<dbReference type="Pfam" id="PF05195">
    <property type="entry name" value="AMP_N"/>
    <property type="match status" value="1"/>
</dbReference>
<evidence type="ECO:0000256" key="13">
    <source>
        <dbReference type="RuleBase" id="RU000590"/>
    </source>
</evidence>
<dbReference type="SUPFAM" id="SSF55920">
    <property type="entry name" value="Creatinase/aminopeptidase"/>
    <property type="match status" value="1"/>
</dbReference>
<evidence type="ECO:0000256" key="7">
    <source>
        <dbReference type="ARBA" id="ARBA00022801"/>
    </source>
</evidence>
<evidence type="ECO:0000256" key="3">
    <source>
        <dbReference type="ARBA" id="ARBA00008766"/>
    </source>
</evidence>
<dbReference type="PANTHER" id="PTHR43226">
    <property type="entry name" value="XAA-PRO AMINOPEPTIDASE 3"/>
    <property type="match status" value="1"/>
</dbReference>